<evidence type="ECO:0000259" key="2">
    <source>
        <dbReference type="Pfam" id="PF18962"/>
    </source>
</evidence>
<dbReference type="RefSeq" id="WP_237603864.1">
    <property type="nucleotide sequence ID" value="NZ_JAIRBA010000032.1"/>
</dbReference>
<evidence type="ECO:0000313" key="4">
    <source>
        <dbReference type="EMBL" id="MCG2420081.1"/>
    </source>
</evidence>
<dbReference type="InterPro" id="IPR013517">
    <property type="entry name" value="FG-GAP"/>
</dbReference>
<evidence type="ECO:0000256" key="1">
    <source>
        <dbReference type="ARBA" id="ARBA00022729"/>
    </source>
</evidence>
<dbReference type="Pfam" id="PF13517">
    <property type="entry name" value="FG-GAP_3"/>
    <property type="match status" value="6"/>
</dbReference>
<proteinExistence type="predicted"/>
<dbReference type="Gene3D" id="2.130.10.130">
    <property type="entry name" value="Integrin alpha, N-terminal"/>
    <property type="match status" value="2"/>
</dbReference>
<sequence>MRSILLLIISIVSVLGATAQIGFTENIVIDFSLNVQQPRGAFPADLDGDGDIDILSSSYNGDRLVWFENVNGIGTDYIKHLISSTIANPWGVHAADLDGDGDLDVLAASLSGNHIIWYENTDGNANFVEKQVIPATEVEFIKTVDIDGDSDLDIVWSSRLDGTLKYTLNTDGLGTFVSSFNIESNVSSIPNFHLADIDGDGAVDVVSSWSIQGGSQGVSWYKNPNGGPFGNRLVISNDVSNVTSVYAGDLDGDGDIDVAAALAGDEKIVWYENLDGLGSFGTEQVLSNNAAGAFQVRLFDMDSDGDLDVISAANGTGEITWFENLDGAGNFSSEIIIDSFLGAMRSLEIADINDDNNPDIVAVTDGDNNIKWYNNTDGQGNFSAYTITKHINGGKVVSAADLDGDGDLDLLSASHWDDKIAWYENKDTQGEFHDSQRIISETVNGASSVVAADLDGDGDMDVIATSSLDDDVVWFKNTDGNATFSEPIVIENDLYSVNKTYVSDIDNDGDIDIICIARGKIVWYENVDGQGNFAPLQQIESINNFYIESIDLGDLNGDGTIDIAAASSYGLLYFINLDGQGTFGPRQIIEDYNWEAVSTKITDIDGDGDNDIVYTGTNSTTDYVGWAENTDGLGTFGAIQLITTIVSNPKDLSVFDVDNDGDVDVVSSSYQGTGTGIIAWYENTDGLGDFSNTQQIITTTPGGFEFDLIKAHINQDNAIDLVSINNVNNQIIWYGNNQTTLVNQITGTVRLDLLADGCTPDDELLSGLMIIAEGSTTTQATFTQENGTFSLFTTEDGVVNTQITSQLPNYYQANPAVFQSDFTGFGNVDVANFCIEPTAAINDLNISAYPMFNAPRPGFNTSYRLVYKNVGTTQLSGSVIFEFDGSKLNFLSATAPLSSQTANALTFNFEDLNPFEVKTIDIEFNVFPPPTTNIDDVLVTTVTVNPIPGDITEADNVLRFEEIVVGSYDPNDMMVLQGEEIFIDEATNYLNYLIRFQNTGTASAINVNVTTVLDEKLDWTTMQLESLSHSATVEITEGSNVNFVFNNINLPDSTSDEEGSHGFIAFKIKPKTNVEIGDVISGLANIYFDFNPAIITNTVHTEIMEPLSVDEFPVNLITVYPNPVKNVVNIASKALIDKIAITDINGRLLRTKKVSNTAYSLDVSNLSNGLYFLEIVAEGQKSVKKFIKN</sequence>
<dbReference type="NCBIfam" id="TIGR04183">
    <property type="entry name" value="Por_Secre_tail"/>
    <property type="match status" value="1"/>
</dbReference>
<protein>
    <submittedName>
        <fullName evidence="4">T9SS type A sorting domain-containing protein</fullName>
    </submittedName>
</protein>
<evidence type="ECO:0000259" key="3">
    <source>
        <dbReference type="Pfam" id="PF24595"/>
    </source>
</evidence>
<reference evidence="4" key="1">
    <citation type="submission" date="2021-09" db="EMBL/GenBank/DDBJ databases">
        <title>Genome of Aequorivita sp. strain F47161.</title>
        <authorList>
            <person name="Wang Y."/>
        </authorList>
    </citation>
    <scope>NUCLEOTIDE SEQUENCE</scope>
    <source>
        <strain evidence="4">F47161</strain>
    </source>
</reference>
<feature type="domain" description="DUF7619" evidence="3">
    <location>
        <begin position="969"/>
        <end position="1102"/>
    </location>
</feature>
<dbReference type="InterPro" id="IPR028994">
    <property type="entry name" value="Integrin_alpha_N"/>
</dbReference>
<keyword evidence="5" id="KW-1185">Reference proteome</keyword>
<name>A0A9X1UAX2_9FLAO</name>
<dbReference type="SUPFAM" id="SSF69318">
    <property type="entry name" value="Integrin alpha N-terminal domain"/>
    <property type="match status" value="2"/>
</dbReference>
<dbReference type="EMBL" id="JAIRBA010000032">
    <property type="protein sequence ID" value="MCG2420081.1"/>
    <property type="molecule type" value="Genomic_DNA"/>
</dbReference>
<accession>A0A9X1UAX2</accession>
<evidence type="ECO:0000313" key="5">
    <source>
        <dbReference type="Proteomes" id="UP001139461"/>
    </source>
</evidence>
<dbReference type="InterPro" id="IPR055353">
    <property type="entry name" value="DUF7619"/>
</dbReference>
<dbReference type="Pfam" id="PF24595">
    <property type="entry name" value="DUF7619"/>
    <property type="match status" value="1"/>
</dbReference>
<keyword evidence="1" id="KW-0732">Signal</keyword>
<dbReference type="PANTHER" id="PTHR44103">
    <property type="entry name" value="PROPROTEIN CONVERTASE P"/>
    <property type="match status" value="1"/>
</dbReference>
<organism evidence="4 5">
    <name type="scientific">Aequorivita vitellina</name>
    <dbReference type="NCBI Taxonomy" id="2874475"/>
    <lineage>
        <taxon>Bacteria</taxon>
        <taxon>Pseudomonadati</taxon>
        <taxon>Bacteroidota</taxon>
        <taxon>Flavobacteriia</taxon>
        <taxon>Flavobacteriales</taxon>
        <taxon>Flavobacteriaceae</taxon>
        <taxon>Aequorivita</taxon>
    </lineage>
</organism>
<dbReference type="Pfam" id="PF18962">
    <property type="entry name" value="Por_Secre_tail"/>
    <property type="match status" value="1"/>
</dbReference>
<comment type="caution">
    <text evidence="4">The sequence shown here is derived from an EMBL/GenBank/DDBJ whole genome shotgun (WGS) entry which is preliminary data.</text>
</comment>
<dbReference type="PANTHER" id="PTHR44103:SF1">
    <property type="entry name" value="PROPROTEIN CONVERTASE P"/>
    <property type="match status" value="1"/>
</dbReference>
<dbReference type="InterPro" id="IPR026444">
    <property type="entry name" value="Secre_tail"/>
</dbReference>
<dbReference type="AlphaFoldDB" id="A0A9X1UAX2"/>
<feature type="domain" description="Secretion system C-terminal sorting" evidence="2">
    <location>
        <begin position="1119"/>
        <end position="1187"/>
    </location>
</feature>
<dbReference type="Proteomes" id="UP001139461">
    <property type="component" value="Unassembled WGS sequence"/>
</dbReference>
<gene>
    <name evidence="4" type="ORF">K8089_13710</name>
</gene>